<keyword evidence="8 16" id="KW-0732">Signal</keyword>
<keyword evidence="10 15" id="KW-0472">Membrane</keyword>
<keyword evidence="11 13" id="KW-1015">Disulfide bond</keyword>
<dbReference type="HOGENOM" id="CLU_081622_0_0_1"/>
<evidence type="ECO:0000256" key="15">
    <source>
        <dbReference type="SAM" id="Phobius"/>
    </source>
</evidence>
<dbReference type="GO" id="GO:0005576">
    <property type="term" value="C:extracellular region"/>
    <property type="evidence" value="ECO:0007669"/>
    <property type="project" value="UniProtKB-SubCell"/>
</dbReference>
<evidence type="ECO:0000259" key="17">
    <source>
        <dbReference type="PROSITE" id="PS52012"/>
    </source>
</evidence>
<evidence type="ECO:0000256" key="8">
    <source>
        <dbReference type="ARBA" id="ARBA00022729"/>
    </source>
</evidence>
<keyword evidence="12" id="KW-0449">Lipoprotein</keyword>
<organism evidence="18 19">
    <name type="scientific">Pseudallescheria apiosperma</name>
    <name type="common">Scedosporium apiospermum</name>
    <dbReference type="NCBI Taxonomy" id="563466"/>
    <lineage>
        <taxon>Eukaryota</taxon>
        <taxon>Fungi</taxon>
        <taxon>Dikarya</taxon>
        <taxon>Ascomycota</taxon>
        <taxon>Pezizomycotina</taxon>
        <taxon>Sordariomycetes</taxon>
        <taxon>Hypocreomycetidae</taxon>
        <taxon>Microascales</taxon>
        <taxon>Microascaceae</taxon>
        <taxon>Scedosporium</taxon>
    </lineage>
</organism>
<feature type="domain" description="CFEM" evidence="17">
    <location>
        <begin position="3"/>
        <end position="114"/>
    </location>
</feature>
<dbReference type="Proteomes" id="UP000028545">
    <property type="component" value="Unassembled WGS sequence"/>
</dbReference>
<dbReference type="PANTHER" id="PTHR15549">
    <property type="entry name" value="PAIRED IMMUNOGLOBULIN-LIKE TYPE 2 RECEPTOR"/>
    <property type="match status" value="1"/>
</dbReference>
<dbReference type="OrthoDB" id="2019572at2759"/>
<evidence type="ECO:0000256" key="3">
    <source>
        <dbReference type="ARBA" id="ARBA00004613"/>
    </source>
</evidence>
<sequence>MAKCKLLVRGLAWALTLGVAVAQLESLDACALGCISGLRDKANTFGCEIGATTCMCTSPEFAASARDCAQQSCGQVDQINNFSATFCAAQAPPTPTPTPAPEPTQAEPAPTSTVERPTPEQAPQSSATEASSSETTSAPTETTSATAPAATTSSATTSSAAGAGGSEPSNDDSDNDEKDKKEEEDNSSNGGASGLSLAAKAGIGVSVGVVGLSVILLAVLLLLRRRRAKNGRRLNSSGYSISGPMPGSGRDYADSHSDFGKEHNGSELEMTSRRYEDMLPRAQPASVI</sequence>
<keyword evidence="5" id="KW-0964">Secreted</keyword>
<evidence type="ECO:0000256" key="7">
    <source>
        <dbReference type="ARBA" id="ARBA00022692"/>
    </source>
</evidence>
<name>A0A084FZU0_PSEDA</name>
<dbReference type="Pfam" id="PF05730">
    <property type="entry name" value="CFEM"/>
    <property type="match status" value="1"/>
</dbReference>
<evidence type="ECO:0000256" key="16">
    <source>
        <dbReference type="SAM" id="SignalP"/>
    </source>
</evidence>
<evidence type="ECO:0000256" key="13">
    <source>
        <dbReference type="PROSITE-ProRule" id="PRU01356"/>
    </source>
</evidence>
<keyword evidence="19" id="KW-1185">Reference proteome</keyword>
<keyword evidence="7 15" id="KW-0812">Transmembrane</keyword>
<evidence type="ECO:0000256" key="11">
    <source>
        <dbReference type="ARBA" id="ARBA00023157"/>
    </source>
</evidence>
<dbReference type="InterPro" id="IPR051694">
    <property type="entry name" value="Immunoregulatory_rcpt-like"/>
</dbReference>
<dbReference type="OMA" id="CINTCVE"/>
<evidence type="ECO:0000256" key="14">
    <source>
        <dbReference type="SAM" id="MobiDB-lite"/>
    </source>
</evidence>
<comment type="similarity">
    <text evidence="4">Belongs to the RBT5 family.</text>
</comment>
<dbReference type="VEuPathDB" id="FungiDB:SAPIO_CDS8517"/>
<comment type="subcellular location">
    <subcellularLocation>
        <location evidence="2">Membrane</location>
        <topology evidence="2">Lipid-anchor</topology>
        <topology evidence="2">GPI-anchor</topology>
    </subcellularLocation>
    <subcellularLocation>
        <location evidence="1">Membrane</location>
        <topology evidence="1">Single-pass membrane protein</topology>
    </subcellularLocation>
    <subcellularLocation>
        <location evidence="3">Secreted</location>
    </subcellularLocation>
</comment>
<dbReference type="EMBL" id="JOWA01000121">
    <property type="protein sequence ID" value="KEZ40602.1"/>
    <property type="molecule type" value="Genomic_DNA"/>
</dbReference>
<evidence type="ECO:0000256" key="2">
    <source>
        <dbReference type="ARBA" id="ARBA00004589"/>
    </source>
</evidence>
<comment type="caution">
    <text evidence="18">The sequence shown here is derived from an EMBL/GenBank/DDBJ whole genome shotgun (WGS) entry which is preliminary data.</text>
</comment>
<feature type="signal peptide" evidence="16">
    <location>
        <begin position="1"/>
        <end position="22"/>
    </location>
</feature>
<evidence type="ECO:0000313" key="19">
    <source>
        <dbReference type="Proteomes" id="UP000028545"/>
    </source>
</evidence>
<feature type="compositionally biased region" description="Basic and acidic residues" evidence="14">
    <location>
        <begin position="251"/>
        <end position="279"/>
    </location>
</feature>
<dbReference type="GeneID" id="27727589"/>
<dbReference type="SMART" id="SM00747">
    <property type="entry name" value="CFEM"/>
    <property type="match status" value="1"/>
</dbReference>
<feature type="region of interest" description="Disordered" evidence="14">
    <location>
        <begin position="233"/>
        <end position="288"/>
    </location>
</feature>
<evidence type="ECO:0000256" key="5">
    <source>
        <dbReference type="ARBA" id="ARBA00022525"/>
    </source>
</evidence>
<accession>A0A084FZU0</accession>
<evidence type="ECO:0000313" key="18">
    <source>
        <dbReference type="EMBL" id="KEZ40602.1"/>
    </source>
</evidence>
<dbReference type="GO" id="GO:0098552">
    <property type="term" value="C:side of membrane"/>
    <property type="evidence" value="ECO:0007669"/>
    <property type="project" value="UniProtKB-KW"/>
</dbReference>
<evidence type="ECO:0000256" key="9">
    <source>
        <dbReference type="ARBA" id="ARBA00022989"/>
    </source>
</evidence>
<dbReference type="AlphaFoldDB" id="A0A084FZU0"/>
<dbReference type="PROSITE" id="PS52012">
    <property type="entry name" value="CFEM"/>
    <property type="match status" value="1"/>
</dbReference>
<dbReference type="InterPro" id="IPR008427">
    <property type="entry name" value="Extracellular_membr_CFEM_dom"/>
</dbReference>
<evidence type="ECO:0000256" key="1">
    <source>
        <dbReference type="ARBA" id="ARBA00004167"/>
    </source>
</evidence>
<comment type="caution">
    <text evidence="13">Lacks conserved residue(s) required for the propagation of feature annotation.</text>
</comment>
<dbReference type="RefSeq" id="XP_016640401.1">
    <property type="nucleotide sequence ID" value="XM_016790138.1"/>
</dbReference>
<dbReference type="PANTHER" id="PTHR15549:SF6">
    <property type="entry name" value="MID2 DOMAIN-CONTAINING PROTEIN"/>
    <property type="match status" value="1"/>
</dbReference>
<feature type="transmembrane region" description="Helical" evidence="15">
    <location>
        <begin position="203"/>
        <end position="223"/>
    </location>
</feature>
<protein>
    <recommendedName>
        <fullName evidence="17">CFEM domain-containing protein</fullName>
    </recommendedName>
</protein>
<feature type="chain" id="PRO_5001775096" description="CFEM domain-containing protein" evidence="16">
    <location>
        <begin position="23"/>
        <end position="288"/>
    </location>
</feature>
<dbReference type="GO" id="GO:0071944">
    <property type="term" value="C:cell periphery"/>
    <property type="evidence" value="ECO:0007669"/>
    <property type="project" value="UniProtKB-ARBA"/>
</dbReference>
<feature type="compositionally biased region" description="Pro residues" evidence="14">
    <location>
        <begin position="92"/>
        <end position="102"/>
    </location>
</feature>
<feature type="compositionally biased region" description="Low complexity" evidence="14">
    <location>
        <begin position="125"/>
        <end position="161"/>
    </location>
</feature>
<keyword evidence="9 15" id="KW-1133">Transmembrane helix</keyword>
<evidence type="ECO:0000256" key="4">
    <source>
        <dbReference type="ARBA" id="ARBA00010031"/>
    </source>
</evidence>
<feature type="region of interest" description="Disordered" evidence="14">
    <location>
        <begin position="90"/>
        <end position="193"/>
    </location>
</feature>
<evidence type="ECO:0000256" key="10">
    <source>
        <dbReference type="ARBA" id="ARBA00023136"/>
    </source>
</evidence>
<gene>
    <name evidence="18" type="ORF">SAPIO_CDS8517</name>
</gene>
<proteinExistence type="inferred from homology"/>
<reference evidence="18 19" key="1">
    <citation type="journal article" date="2014" name="Genome Announc.">
        <title>Draft genome sequence of the pathogenic fungus Scedosporium apiospermum.</title>
        <authorList>
            <person name="Vandeputte P."/>
            <person name="Ghamrawi S."/>
            <person name="Rechenmann M."/>
            <person name="Iltis A."/>
            <person name="Giraud S."/>
            <person name="Fleury M."/>
            <person name="Thornton C."/>
            <person name="Delhaes L."/>
            <person name="Meyer W."/>
            <person name="Papon N."/>
            <person name="Bouchara J.P."/>
        </authorList>
    </citation>
    <scope>NUCLEOTIDE SEQUENCE [LARGE SCALE GENOMIC DNA]</scope>
    <source>
        <strain evidence="18 19">IHEM 14462</strain>
    </source>
</reference>
<evidence type="ECO:0000256" key="6">
    <source>
        <dbReference type="ARBA" id="ARBA00022622"/>
    </source>
</evidence>
<keyword evidence="6" id="KW-0336">GPI-anchor</keyword>
<dbReference type="KEGG" id="sapo:SAPIO_CDS8517"/>
<feature type="disulfide bond" evidence="13">
    <location>
        <begin position="47"/>
        <end position="54"/>
    </location>
</feature>
<keyword evidence="6" id="KW-0325">Glycoprotein</keyword>
<evidence type="ECO:0000256" key="12">
    <source>
        <dbReference type="ARBA" id="ARBA00023288"/>
    </source>
</evidence>